<dbReference type="AlphaFoldDB" id="A0A0H2VF59"/>
<dbReference type="EMBL" id="AE014075">
    <property type="protein sequence ID" value="AAN83045.1"/>
    <property type="molecule type" value="Genomic_DNA"/>
</dbReference>
<evidence type="ECO:0000313" key="1">
    <source>
        <dbReference type="EMBL" id="AAN83045.1"/>
    </source>
</evidence>
<dbReference type="Proteomes" id="UP000001410">
    <property type="component" value="Chromosome"/>
</dbReference>
<dbReference type="KEGG" id="ecc:c4610"/>
<protein>
    <submittedName>
        <fullName evidence="1">Uncharacterized protein</fullName>
    </submittedName>
</protein>
<reference evidence="1 2" key="1">
    <citation type="journal article" date="2002" name="Proc. Natl. Acad. Sci. U.S.A.">
        <title>Extensive mosaic structure revealed by the complete genome sequence of uropathogenic Escherichia coli.</title>
        <authorList>
            <person name="Welch R.A."/>
            <person name="Burland V."/>
            <person name="Plunkett G.III."/>
            <person name="Redford P."/>
            <person name="Roesch P."/>
            <person name="Rasko D."/>
            <person name="Buckles E.L."/>
            <person name="Liou S.R."/>
            <person name="Boutin A."/>
            <person name="Hackett J."/>
            <person name="Stroud D."/>
            <person name="Mayhew G.F."/>
            <person name="Rose D.J."/>
            <person name="Zhou S."/>
            <person name="Schwartz D.C."/>
            <person name="Perna N.T."/>
            <person name="Mobley H.L."/>
            <person name="Donnenberg M.S."/>
            <person name="Blattner F.R."/>
        </authorList>
    </citation>
    <scope>NUCLEOTIDE SEQUENCE [LARGE SCALE GENOMIC DNA]</scope>
    <source>
        <strain evidence="2">CFT073 / ATCC 700928 / UPEC</strain>
    </source>
</reference>
<evidence type="ECO:0000313" key="2">
    <source>
        <dbReference type="Proteomes" id="UP000001410"/>
    </source>
</evidence>
<dbReference type="HOGENOM" id="CLU_3251297_0_0_6"/>
<accession>A0A0H2VF59</accession>
<organism evidence="1 2">
    <name type="scientific">Escherichia coli O6:H1 (strain CFT073 / ATCC 700928 / UPEC)</name>
    <dbReference type="NCBI Taxonomy" id="199310"/>
    <lineage>
        <taxon>Bacteria</taxon>
        <taxon>Pseudomonadati</taxon>
        <taxon>Pseudomonadota</taxon>
        <taxon>Gammaproteobacteria</taxon>
        <taxon>Enterobacterales</taxon>
        <taxon>Enterobacteriaceae</taxon>
        <taxon>Escherichia</taxon>
    </lineage>
</organism>
<sequence>MITGSKGYLFHGVVLIQNGSRHHTSQGLHFQTIVFCHRDECE</sequence>
<keyword evidence="2" id="KW-1185">Reference proteome</keyword>
<gene>
    <name evidence="1" type="ordered locus">c4610</name>
</gene>
<name>A0A0H2VF59_ECOL6</name>
<proteinExistence type="predicted"/>